<dbReference type="EMBL" id="VMFD01000022">
    <property type="protein sequence ID" value="TSC65921.1"/>
    <property type="molecule type" value="Genomic_DNA"/>
</dbReference>
<evidence type="ECO:0000313" key="2">
    <source>
        <dbReference type="EMBL" id="TSC65921.1"/>
    </source>
</evidence>
<organism evidence="2 3">
    <name type="scientific">Candidatus Berkelbacteria bacterium Gr01-1014_85</name>
    <dbReference type="NCBI Taxonomy" id="2017150"/>
    <lineage>
        <taxon>Bacteria</taxon>
        <taxon>Candidatus Berkelbacteria</taxon>
    </lineage>
</organism>
<dbReference type="AlphaFoldDB" id="A0A554JC98"/>
<reference evidence="2 3" key="1">
    <citation type="submission" date="2017-08" db="EMBL/GenBank/DDBJ databases">
        <title>Mechanisms for carbon and nitrogen cycling indicate functional differentiation within the Candidate Phyla Radiation.</title>
        <authorList>
            <person name="Danczak R.E."/>
            <person name="Johnston M.D."/>
            <person name="Kenah C."/>
            <person name="Slattery M."/>
            <person name="Wrighton K.C."/>
            <person name="Wilkins M.J."/>
        </authorList>
    </citation>
    <scope>NUCLEOTIDE SEQUENCE [LARGE SCALE GENOMIC DNA]</scope>
    <source>
        <strain evidence="2">Gr01-1014_85</strain>
    </source>
</reference>
<sequence>MEMQGRIGKSATIWTDKIMALLEQLCLRSVHWLASLVIGLPYLLWQGCINPPGVAPEWVTGSDSRARRLLPITRAESVIWIFGLLVLLAWGFDWSNRDTVHGYYTVKGKRTSLTIKQGQIIELEMPCTIVLTGDIFEVKIRRSAIEQRWVKPPDKAAILIGKRQTRYPIRVTRLGLFRNTVEAVIYAKPD</sequence>
<evidence type="ECO:0000313" key="3">
    <source>
        <dbReference type="Proteomes" id="UP000316253"/>
    </source>
</evidence>
<keyword evidence="1" id="KW-1133">Transmembrane helix</keyword>
<dbReference type="Proteomes" id="UP000316253">
    <property type="component" value="Unassembled WGS sequence"/>
</dbReference>
<keyword evidence="1" id="KW-0472">Membrane</keyword>
<name>A0A554JC98_9BACT</name>
<proteinExistence type="predicted"/>
<gene>
    <name evidence="2" type="ORF">CEO22_294</name>
</gene>
<keyword evidence="1" id="KW-0812">Transmembrane</keyword>
<protein>
    <submittedName>
        <fullName evidence="2">Uncharacterized protein</fullName>
    </submittedName>
</protein>
<evidence type="ECO:0000256" key="1">
    <source>
        <dbReference type="SAM" id="Phobius"/>
    </source>
</evidence>
<feature type="transmembrane region" description="Helical" evidence="1">
    <location>
        <begin position="77"/>
        <end position="94"/>
    </location>
</feature>
<accession>A0A554JC98</accession>
<comment type="caution">
    <text evidence="2">The sequence shown here is derived from an EMBL/GenBank/DDBJ whole genome shotgun (WGS) entry which is preliminary data.</text>
</comment>